<evidence type="ECO:0000256" key="10">
    <source>
        <dbReference type="ARBA" id="ARBA00080379"/>
    </source>
</evidence>
<dbReference type="CDD" id="cd00009">
    <property type="entry name" value="AAA"/>
    <property type="match status" value="1"/>
</dbReference>
<evidence type="ECO:0000256" key="3">
    <source>
        <dbReference type="ARBA" id="ARBA00022705"/>
    </source>
</evidence>
<dbReference type="PANTHER" id="PTHR11669:SF1">
    <property type="entry name" value="REPLICATION FACTOR C SUBUNIT 3"/>
    <property type="match status" value="1"/>
</dbReference>
<evidence type="ECO:0000256" key="9">
    <source>
        <dbReference type="ARBA" id="ARBA00079394"/>
    </source>
</evidence>
<dbReference type="InterPro" id="IPR050238">
    <property type="entry name" value="DNA_Rep/Repair_Clamp_Loader"/>
</dbReference>
<dbReference type="GO" id="GO:0003689">
    <property type="term" value="F:DNA clamp loader activity"/>
    <property type="evidence" value="ECO:0007669"/>
    <property type="project" value="TreeGrafter"/>
</dbReference>
<dbReference type="Pfam" id="PF22534">
    <property type="entry name" value="RFC_C"/>
    <property type="match status" value="1"/>
</dbReference>
<comment type="caution">
    <text evidence="12">The sequence shown here is derived from an EMBL/GenBank/DDBJ whole genome shotgun (WGS) entry which is preliminary data.</text>
</comment>
<keyword evidence="13" id="KW-1185">Reference proteome</keyword>
<evidence type="ECO:0000256" key="1">
    <source>
        <dbReference type="ARBA" id="ARBA00004123"/>
    </source>
</evidence>
<evidence type="ECO:0000313" key="12">
    <source>
        <dbReference type="EMBL" id="KOB72640.1"/>
    </source>
</evidence>
<dbReference type="SUPFAM" id="SSF48019">
    <property type="entry name" value="post-AAA+ oligomerization domain-like"/>
    <property type="match status" value="1"/>
</dbReference>
<dbReference type="SMART" id="SM00382">
    <property type="entry name" value="AAA"/>
    <property type="match status" value="1"/>
</dbReference>
<name>A0A0L7LB55_OPEBR</name>
<dbReference type="GO" id="GO:0006271">
    <property type="term" value="P:DNA strand elongation involved in DNA replication"/>
    <property type="evidence" value="ECO:0007669"/>
    <property type="project" value="UniProtKB-ARBA"/>
</dbReference>
<comment type="subcellular location">
    <subcellularLocation>
        <location evidence="1">Nucleus</location>
    </subcellularLocation>
</comment>
<dbReference type="Proteomes" id="UP000037510">
    <property type="component" value="Unassembled WGS sequence"/>
</dbReference>
<dbReference type="GO" id="GO:0003677">
    <property type="term" value="F:DNA binding"/>
    <property type="evidence" value="ECO:0007669"/>
    <property type="project" value="InterPro"/>
</dbReference>
<reference evidence="12 13" key="1">
    <citation type="journal article" date="2015" name="Genome Biol. Evol.">
        <title>The genome of winter moth (Operophtera brumata) provides a genomic perspective on sexual dimorphism and phenology.</title>
        <authorList>
            <person name="Derks M.F."/>
            <person name="Smit S."/>
            <person name="Salis L."/>
            <person name="Schijlen E."/>
            <person name="Bossers A."/>
            <person name="Mateman C."/>
            <person name="Pijl A.S."/>
            <person name="de Ridder D."/>
            <person name="Groenen M.A."/>
            <person name="Visser M.E."/>
            <person name="Megens H.J."/>
        </authorList>
    </citation>
    <scope>NUCLEOTIDE SEQUENCE [LARGE SCALE GENOMIC DNA]</scope>
    <source>
        <strain evidence="12">WM2013NL</strain>
        <tissue evidence="12">Head and thorax</tissue>
    </source>
</reference>
<protein>
    <recommendedName>
        <fullName evidence="7">Replication factor C subunit 3</fullName>
    </recommendedName>
    <alternativeName>
        <fullName evidence="9">Activator 1 38 kDa subunit</fullName>
    </alternativeName>
    <alternativeName>
        <fullName evidence="10">Activator 1 subunit 3</fullName>
    </alternativeName>
    <alternativeName>
        <fullName evidence="8">Replication factor C 38 kDa subunit</fullName>
    </alternativeName>
</protein>
<dbReference type="Pfam" id="PF21960">
    <property type="entry name" value="RCF1-5-like_lid"/>
    <property type="match status" value="1"/>
</dbReference>
<sequence>MSLWVDKHRPRDLMKLDFHKDQAIRLKSLVQQSDFPHLLVYGPSGAGKKTRIMCLLRELYGSGVERLRQETMNFTTPSNKKIEIMTVSSNYHIEVNPTDVGIYDRVVIMDLVKNVAQTHQIDSSGQREFKVVILNEVDDLTKDAQHALRRTMEKYVATCRLILIANSISRVIPAIRSRCLTIRVPAPTENEIASVLQLVAKKECLNLSSELAMRIAKLADRNLRRALLMCEACKVQQYPFTADQKVPEPDWQLFIRETASMILSEQSPKKLGEVRQKLYELIIHGVPPDMIFSGLLRELVKNCDMAMKCQVASYAARFEHRMRLGNKPIFHLEAFVAKFMAIYKKFMEESLDGAF</sequence>
<evidence type="ECO:0000256" key="7">
    <source>
        <dbReference type="ARBA" id="ARBA00070184"/>
    </source>
</evidence>
<dbReference type="STRING" id="104452.A0A0L7LB55"/>
<comment type="subunit">
    <text evidence="6">Subunit of the RFC complex, an heteropentameric complex consisting of a large subunit RFC1 and four small subunits RFC2, RFC3, RFC4 and RFC5; the RFC complex interacts with PCNA. Forms an heterotetrameric complex with RFC2, RFC4 and RFC5; this complex has ATPase activity but is not stimulated by PCNA. The heterotetramer of subunits RFC2, RFC3, RFC4 and RFC5 interacts with RAD17. Interacts with CNTD1; this interaction facilitates crossover formation.</text>
</comment>
<dbReference type="PANTHER" id="PTHR11669">
    <property type="entry name" value="REPLICATION FACTOR C / DNA POLYMERASE III GAMMA-TAU SUBUNIT"/>
    <property type="match status" value="1"/>
</dbReference>
<dbReference type="OrthoDB" id="761538at2759"/>
<evidence type="ECO:0000313" key="13">
    <source>
        <dbReference type="Proteomes" id="UP000037510"/>
    </source>
</evidence>
<comment type="function">
    <text evidence="5">Subunit of the replication factor C (RFC) complex which acts during elongation of primed DNA templates by DNA polymerases delta and epsilon, and is necessary for ATP-dependent loading of proliferating cell nuclear antigen (PCNA) onto primed DNA.</text>
</comment>
<dbReference type="InterPro" id="IPR008921">
    <property type="entry name" value="DNA_pol3_clamp-load_cplx_C"/>
</dbReference>
<dbReference type="InterPro" id="IPR003593">
    <property type="entry name" value="AAA+_ATPase"/>
</dbReference>
<evidence type="ECO:0000256" key="5">
    <source>
        <dbReference type="ARBA" id="ARBA00058626"/>
    </source>
</evidence>
<dbReference type="GO" id="GO:0006281">
    <property type="term" value="P:DNA repair"/>
    <property type="evidence" value="ECO:0007669"/>
    <property type="project" value="UniProtKB-ARBA"/>
</dbReference>
<dbReference type="FunFam" id="1.20.272.10:FF:000002">
    <property type="entry name" value="Replication factor C subunit 3"/>
    <property type="match status" value="1"/>
</dbReference>
<dbReference type="EMBL" id="JTDY01001884">
    <property type="protein sequence ID" value="KOB72640.1"/>
    <property type="molecule type" value="Genomic_DNA"/>
</dbReference>
<keyword evidence="4" id="KW-0539">Nucleus</keyword>
<dbReference type="GO" id="GO:0005634">
    <property type="term" value="C:nucleus"/>
    <property type="evidence" value="ECO:0007669"/>
    <property type="project" value="UniProtKB-SubCell"/>
</dbReference>
<evidence type="ECO:0000259" key="11">
    <source>
        <dbReference type="SMART" id="SM00382"/>
    </source>
</evidence>
<dbReference type="Pfam" id="PF13177">
    <property type="entry name" value="DNA_pol3_delta2"/>
    <property type="match status" value="1"/>
</dbReference>
<keyword evidence="3" id="KW-0235">DNA replication</keyword>
<evidence type="ECO:0000256" key="6">
    <source>
        <dbReference type="ARBA" id="ARBA00062267"/>
    </source>
</evidence>
<proteinExistence type="inferred from homology"/>
<dbReference type="GO" id="GO:0005663">
    <property type="term" value="C:DNA replication factor C complex"/>
    <property type="evidence" value="ECO:0007669"/>
    <property type="project" value="TreeGrafter"/>
</dbReference>
<dbReference type="FunFam" id="1.10.8.60:FF:000030">
    <property type="entry name" value="replication factor C subunit 3"/>
    <property type="match status" value="1"/>
</dbReference>
<dbReference type="Gene3D" id="3.40.50.300">
    <property type="entry name" value="P-loop containing nucleotide triphosphate hydrolases"/>
    <property type="match status" value="1"/>
</dbReference>
<evidence type="ECO:0000256" key="4">
    <source>
        <dbReference type="ARBA" id="ARBA00023242"/>
    </source>
</evidence>
<comment type="similarity">
    <text evidence="2">Belongs to the activator 1 small subunits family.</text>
</comment>
<dbReference type="InterPro" id="IPR027417">
    <property type="entry name" value="P-loop_NTPase"/>
</dbReference>
<dbReference type="Gene3D" id="1.10.8.60">
    <property type="match status" value="1"/>
</dbReference>
<accession>A0A0L7LB55</accession>
<evidence type="ECO:0000256" key="2">
    <source>
        <dbReference type="ARBA" id="ARBA00005378"/>
    </source>
</evidence>
<organism evidence="12 13">
    <name type="scientific">Operophtera brumata</name>
    <name type="common">Winter moth</name>
    <name type="synonym">Phalaena brumata</name>
    <dbReference type="NCBI Taxonomy" id="104452"/>
    <lineage>
        <taxon>Eukaryota</taxon>
        <taxon>Metazoa</taxon>
        <taxon>Ecdysozoa</taxon>
        <taxon>Arthropoda</taxon>
        <taxon>Hexapoda</taxon>
        <taxon>Insecta</taxon>
        <taxon>Pterygota</taxon>
        <taxon>Neoptera</taxon>
        <taxon>Endopterygota</taxon>
        <taxon>Lepidoptera</taxon>
        <taxon>Glossata</taxon>
        <taxon>Ditrysia</taxon>
        <taxon>Geometroidea</taxon>
        <taxon>Geometridae</taxon>
        <taxon>Larentiinae</taxon>
        <taxon>Operophtera</taxon>
    </lineage>
</organism>
<dbReference type="Gene3D" id="1.20.272.10">
    <property type="match status" value="1"/>
</dbReference>
<gene>
    <name evidence="12" type="ORF">OBRU01_11871</name>
</gene>
<dbReference type="FunFam" id="3.40.50.300:FF:000136">
    <property type="entry name" value="Replication factor C subunit 5"/>
    <property type="match status" value="1"/>
</dbReference>
<evidence type="ECO:0000256" key="8">
    <source>
        <dbReference type="ARBA" id="ARBA00076818"/>
    </source>
</evidence>
<dbReference type="AlphaFoldDB" id="A0A0L7LB55"/>
<dbReference type="SUPFAM" id="SSF52540">
    <property type="entry name" value="P-loop containing nucleoside triphosphate hydrolases"/>
    <property type="match status" value="1"/>
</dbReference>
<feature type="domain" description="AAA+ ATPase" evidence="11">
    <location>
        <begin position="34"/>
        <end position="190"/>
    </location>
</feature>